<keyword evidence="2" id="KW-1185">Reference proteome</keyword>
<evidence type="ECO:0000313" key="2">
    <source>
        <dbReference type="Proteomes" id="UP000053095"/>
    </source>
</evidence>
<sequence>MTKRFRPARFHVGSGSGRVRATAKVTDADADVEADAETEIIVPAPIPADHGSDRAPSVSPISISPTQPIEITVSSPKSGMFLGSISYRALMEERQNSQDQMSIDSGGPTTCLSAMTTHTIDSKRLDLGLKVVSFLRGHAQLLRNLMNHIYRVIRMAVMSQTLMMPTVDSLWNIIDDSAVSDDDAKLRTTVRIFQNSYQPIPITKSMTASEFCQLISGENLRWETIGNVLVMASLCLVHIHERDLSLLDPERRSKQDLMAPFYDITDCLVLLTNASPVVNELSVCLKYNQLLLIFHRFGDSSIDSSPRRLP</sequence>
<name>A0A6V8H917_TALPI</name>
<dbReference type="EMBL" id="DF933829">
    <property type="protein sequence ID" value="GAM37892.1"/>
    <property type="molecule type" value="Genomic_DNA"/>
</dbReference>
<organism evidence="1 2">
    <name type="scientific">Talaromyces pinophilus</name>
    <name type="common">Penicillium pinophilum</name>
    <dbReference type="NCBI Taxonomy" id="128442"/>
    <lineage>
        <taxon>Eukaryota</taxon>
        <taxon>Fungi</taxon>
        <taxon>Dikarya</taxon>
        <taxon>Ascomycota</taxon>
        <taxon>Pezizomycotina</taxon>
        <taxon>Eurotiomycetes</taxon>
        <taxon>Eurotiomycetidae</taxon>
        <taxon>Eurotiales</taxon>
        <taxon>Trichocomaceae</taxon>
        <taxon>Talaromyces</taxon>
        <taxon>Talaromyces sect. Talaromyces</taxon>
    </lineage>
</organism>
<dbReference type="Proteomes" id="UP000053095">
    <property type="component" value="Unassembled WGS sequence"/>
</dbReference>
<evidence type="ECO:0000313" key="1">
    <source>
        <dbReference type="EMBL" id="GAM37892.1"/>
    </source>
</evidence>
<comment type="caution">
    <text evidence="1">The sequence shown here is derived from an EMBL/GenBank/DDBJ whole genome shotgun (WGS) entry which is preliminary data.</text>
</comment>
<proteinExistence type="predicted"/>
<accession>A0A6V8H917</accession>
<gene>
    <name evidence="1" type="ORF">TCE0_033f08194</name>
</gene>
<dbReference type="AlphaFoldDB" id="A0A6V8H917"/>
<protein>
    <submittedName>
        <fullName evidence="1">Uncharacterized protein</fullName>
    </submittedName>
</protein>
<reference evidence="2" key="1">
    <citation type="journal article" date="2015" name="Genome Announc.">
        <title>Draft genome sequence of Talaromyces cellulolyticus strain Y-94, a source of lignocellulosic biomass-degrading enzymes.</title>
        <authorList>
            <person name="Fujii T."/>
            <person name="Koike H."/>
            <person name="Sawayama S."/>
            <person name="Yano S."/>
            <person name="Inoue H."/>
        </authorList>
    </citation>
    <scope>NUCLEOTIDE SEQUENCE [LARGE SCALE GENOMIC DNA]</scope>
    <source>
        <strain evidence="2">Y-94</strain>
    </source>
</reference>